<evidence type="ECO:0000313" key="1">
    <source>
        <dbReference type="EMBL" id="NIF23291.1"/>
    </source>
</evidence>
<reference evidence="1 2" key="1">
    <citation type="journal article" date="2019" name="bioRxiv">
        <title>Bacteria contribute to plant secondary compound degradation in a generalist herbivore system.</title>
        <authorList>
            <person name="Francoeur C.B."/>
            <person name="Khadempour L."/>
            <person name="Moreira-Soto R.D."/>
            <person name="Gotting K."/>
            <person name="Book A.J."/>
            <person name="Pinto-Tomas A.A."/>
            <person name="Keefover-Ring K."/>
            <person name="Currie C.R."/>
        </authorList>
    </citation>
    <scope>NUCLEOTIDE SEQUENCE [LARGE SCALE GENOMIC DNA]</scope>
    <source>
        <strain evidence="1">Acro-835</strain>
    </source>
</reference>
<organism evidence="1 2">
    <name type="scientific">Candidatus Pantoea multigeneris</name>
    <dbReference type="NCBI Taxonomy" id="2608357"/>
    <lineage>
        <taxon>Bacteria</taxon>
        <taxon>Pseudomonadati</taxon>
        <taxon>Pseudomonadota</taxon>
        <taxon>Gammaproteobacteria</taxon>
        <taxon>Enterobacterales</taxon>
        <taxon>Erwiniaceae</taxon>
        <taxon>Pantoea</taxon>
    </lineage>
</organism>
<proteinExistence type="predicted"/>
<comment type="caution">
    <text evidence="1">The sequence shown here is derived from an EMBL/GenBank/DDBJ whole genome shotgun (WGS) entry which is preliminary data.</text>
</comment>
<sequence>MKMIELRKVTNAEFRIRNRLQDRVIYSLSSTEMSGYLKVSDFCHDNPGDDVTYYTCLHGDFATELSLYSLNIFSDYILTERKITCEMSDKHWELYNLKMYENVRKLLGYIKPHCNGSLSSGWVCGRVECNIDKETIVGNVYFSHKILLSMIKNNTHQFHSTERRLNIPISFPVDIATHTLPFRSLSLLKPGALIIPSQQNFSTDGNGALLFDQIRVTGVIDNNKSSVFIVDSIVVNGT</sequence>
<dbReference type="Proteomes" id="UP001515683">
    <property type="component" value="Unassembled WGS sequence"/>
</dbReference>
<dbReference type="RefSeq" id="WP_167016474.1">
    <property type="nucleotide sequence ID" value="NZ_VWXF01000007.1"/>
</dbReference>
<accession>A0ABX0RG80</accession>
<protein>
    <submittedName>
        <fullName evidence="1">Uncharacterized protein</fullName>
    </submittedName>
</protein>
<keyword evidence="2" id="KW-1185">Reference proteome</keyword>
<evidence type="ECO:0000313" key="2">
    <source>
        <dbReference type="Proteomes" id="UP001515683"/>
    </source>
</evidence>
<gene>
    <name evidence="1" type="ORF">F3J40_17040</name>
</gene>
<name>A0ABX0RG80_9GAMM</name>
<dbReference type="EMBL" id="VWXF01000007">
    <property type="protein sequence ID" value="NIF23291.1"/>
    <property type="molecule type" value="Genomic_DNA"/>
</dbReference>